<sequence length="172" mass="19249">MAQLHLRLSTLVVRLNCMCITILLLSETPWASRPINTFRRAETKAILPKSSSPVMALERSPSRDMEQVFNGRLVVRASHASTSRGKTKTSQDGVLYRGLPSRSAKWTARGIETRKGSPEGNFPVQLADSFHLVTLTSRNHAENHDVFHRALLRDVSPPGMWPITDDQDGEYV</sequence>
<name>A0A176VPH6_MARPO</name>
<protein>
    <submittedName>
        <fullName evidence="2">Uncharacterized protein</fullName>
    </submittedName>
</protein>
<organism evidence="2 3">
    <name type="scientific">Marchantia polymorpha subsp. ruderalis</name>
    <dbReference type="NCBI Taxonomy" id="1480154"/>
    <lineage>
        <taxon>Eukaryota</taxon>
        <taxon>Viridiplantae</taxon>
        <taxon>Streptophyta</taxon>
        <taxon>Embryophyta</taxon>
        <taxon>Marchantiophyta</taxon>
        <taxon>Marchantiopsida</taxon>
        <taxon>Marchantiidae</taxon>
        <taxon>Marchantiales</taxon>
        <taxon>Marchantiaceae</taxon>
        <taxon>Marchantia</taxon>
    </lineage>
</organism>
<keyword evidence="1" id="KW-0732">Signal</keyword>
<feature type="chain" id="PRO_5008051938" evidence="1">
    <location>
        <begin position="33"/>
        <end position="172"/>
    </location>
</feature>
<comment type="caution">
    <text evidence="2">The sequence shown here is derived from an EMBL/GenBank/DDBJ whole genome shotgun (WGS) entry which is preliminary data.</text>
</comment>
<proteinExistence type="predicted"/>
<reference evidence="2" key="1">
    <citation type="submission" date="2016-03" db="EMBL/GenBank/DDBJ databases">
        <title>Mechanisms controlling the formation of the plant cell surface in tip-growing cells are functionally conserved among land plants.</title>
        <authorList>
            <person name="Honkanen S."/>
            <person name="Jones V.A."/>
            <person name="Morieri G."/>
            <person name="Champion C."/>
            <person name="Hetherington A.J."/>
            <person name="Kelly S."/>
            <person name="Saint-Marcoux D."/>
            <person name="Proust H."/>
            <person name="Prescott H."/>
            <person name="Dolan L."/>
        </authorList>
    </citation>
    <scope>NUCLEOTIDE SEQUENCE [LARGE SCALE GENOMIC DNA]</scope>
    <source>
        <tissue evidence="2">Whole gametophyte</tissue>
    </source>
</reference>
<dbReference type="AlphaFoldDB" id="A0A176VPH6"/>
<keyword evidence="3" id="KW-1185">Reference proteome</keyword>
<dbReference type="Proteomes" id="UP000077202">
    <property type="component" value="Unassembled WGS sequence"/>
</dbReference>
<dbReference type="EMBL" id="LVLJ01003060">
    <property type="protein sequence ID" value="OAE22809.1"/>
    <property type="molecule type" value="Genomic_DNA"/>
</dbReference>
<evidence type="ECO:0000313" key="2">
    <source>
        <dbReference type="EMBL" id="OAE22809.1"/>
    </source>
</evidence>
<evidence type="ECO:0000256" key="1">
    <source>
        <dbReference type="SAM" id="SignalP"/>
    </source>
</evidence>
<gene>
    <name evidence="2" type="ORF">AXG93_496s1040</name>
</gene>
<accession>A0A176VPH6</accession>
<evidence type="ECO:0000313" key="3">
    <source>
        <dbReference type="Proteomes" id="UP000077202"/>
    </source>
</evidence>
<feature type="signal peptide" evidence="1">
    <location>
        <begin position="1"/>
        <end position="32"/>
    </location>
</feature>